<evidence type="ECO:0000313" key="1">
    <source>
        <dbReference type="EMBL" id="KXH61314.1"/>
    </source>
</evidence>
<dbReference type="EMBL" id="JFFI01001294">
    <property type="protein sequence ID" value="KXH61314.1"/>
    <property type="molecule type" value="Genomic_DNA"/>
</dbReference>
<reference evidence="1 2" key="1">
    <citation type="submission" date="2014-02" db="EMBL/GenBank/DDBJ databases">
        <title>The genome sequence of Colletotrichum salicis CBS 607.94.</title>
        <authorList>
            <person name="Baroncelli R."/>
            <person name="Thon M.R."/>
        </authorList>
    </citation>
    <scope>NUCLEOTIDE SEQUENCE [LARGE SCALE GENOMIC DNA]</scope>
    <source>
        <strain evidence="1 2">CBS 607.94</strain>
    </source>
</reference>
<keyword evidence="2" id="KW-1185">Reference proteome</keyword>
<gene>
    <name evidence="1" type="ORF">CSAL01_12331</name>
</gene>
<organism evidence="1 2">
    <name type="scientific">Colletotrichum salicis</name>
    <dbReference type="NCBI Taxonomy" id="1209931"/>
    <lineage>
        <taxon>Eukaryota</taxon>
        <taxon>Fungi</taxon>
        <taxon>Dikarya</taxon>
        <taxon>Ascomycota</taxon>
        <taxon>Pezizomycotina</taxon>
        <taxon>Sordariomycetes</taxon>
        <taxon>Hypocreomycetidae</taxon>
        <taxon>Glomerellales</taxon>
        <taxon>Glomerellaceae</taxon>
        <taxon>Colletotrichum</taxon>
        <taxon>Colletotrichum acutatum species complex</taxon>
    </lineage>
</organism>
<dbReference type="AlphaFoldDB" id="A0A135ULN1"/>
<sequence>MEYDSEYACPPVTFTIWSSTSTPARRGKPTSVLCDESYRDRCTRCSRQYDVCSPAVRHNGKASCEDASEDSNQQESADLILNKVKGGYGGLYYEGGGEDGDYCYEASDTSGGRST</sequence>
<comment type="caution">
    <text evidence="1">The sequence shown here is derived from an EMBL/GenBank/DDBJ whole genome shotgun (WGS) entry which is preliminary data.</text>
</comment>
<accession>A0A135ULN1</accession>
<evidence type="ECO:0000313" key="2">
    <source>
        <dbReference type="Proteomes" id="UP000070121"/>
    </source>
</evidence>
<name>A0A135ULN1_9PEZI</name>
<dbReference type="Proteomes" id="UP000070121">
    <property type="component" value="Unassembled WGS sequence"/>
</dbReference>
<protein>
    <submittedName>
        <fullName evidence="1">Uncharacterized protein</fullName>
    </submittedName>
</protein>
<proteinExistence type="predicted"/>